<dbReference type="InterPro" id="IPR021315">
    <property type="entry name" value="Gap/Sap"/>
</dbReference>
<keyword evidence="1" id="KW-0472">Membrane</keyword>
<comment type="caution">
    <text evidence="2">The sequence shown here is derived from an EMBL/GenBank/DDBJ whole genome shotgun (WGS) entry which is preliminary data.</text>
</comment>
<dbReference type="RefSeq" id="WP_193122757.1">
    <property type="nucleotide sequence ID" value="NZ_JADBGI010000013.1"/>
</dbReference>
<feature type="transmembrane region" description="Helical" evidence="1">
    <location>
        <begin position="42"/>
        <end position="61"/>
    </location>
</feature>
<keyword evidence="3" id="KW-1185">Reference proteome</keyword>
<keyword evidence="1" id="KW-1133">Transmembrane helix</keyword>
<feature type="transmembrane region" description="Helical" evidence="1">
    <location>
        <begin position="217"/>
        <end position="236"/>
    </location>
</feature>
<evidence type="ECO:0000313" key="3">
    <source>
        <dbReference type="Proteomes" id="UP000806528"/>
    </source>
</evidence>
<feature type="transmembrane region" description="Helical" evidence="1">
    <location>
        <begin position="168"/>
        <end position="196"/>
    </location>
</feature>
<accession>A0ABR9P8X1</accession>
<dbReference type="Proteomes" id="UP000806528">
    <property type="component" value="Unassembled WGS sequence"/>
</dbReference>
<organism evidence="2 3">
    <name type="scientific">Nocardiopsis coralli</name>
    <dbReference type="NCBI Taxonomy" id="2772213"/>
    <lineage>
        <taxon>Bacteria</taxon>
        <taxon>Bacillati</taxon>
        <taxon>Actinomycetota</taxon>
        <taxon>Actinomycetes</taxon>
        <taxon>Streptosporangiales</taxon>
        <taxon>Nocardiopsidaceae</taxon>
        <taxon>Nocardiopsis</taxon>
    </lineage>
</organism>
<name>A0ABR9P8X1_9ACTN</name>
<dbReference type="EMBL" id="JADBGI010000013">
    <property type="protein sequence ID" value="MBE3000140.1"/>
    <property type="molecule type" value="Genomic_DNA"/>
</dbReference>
<evidence type="ECO:0000313" key="2">
    <source>
        <dbReference type="EMBL" id="MBE3000140.1"/>
    </source>
</evidence>
<feature type="transmembrane region" description="Helical" evidence="1">
    <location>
        <begin position="6"/>
        <end position="30"/>
    </location>
</feature>
<keyword evidence="1" id="KW-0812">Transmembrane</keyword>
<evidence type="ECO:0000256" key="1">
    <source>
        <dbReference type="SAM" id="Phobius"/>
    </source>
</evidence>
<dbReference type="Pfam" id="PF11139">
    <property type="entry name" value="SfLAP"/>
    <property type="match status" value="1"/>
</dbReference>
<reference evidence="2 3" key="1">
    <citation type="submission" date="2020-09" db="EMBL/GenBank/DDBJ databases">
        <title>Diversity and distribution of actinomycetes associated with coral in the coast of Hainan.</title>
        <authorList>
            <person name="Li F."/>
        </authorList>
    </citation>
    <scope>NUCLEOTIDE SEQUENCE [LARGE SCALE GENOMIC DNA]</scope>
    <source>
        <strain evidence="2 3">HNM0947</strain>
    </source>
</reference>
<feature type="transmembrane region" description="Helical" evidence="1">
    <location>
        <begin position="139"/>
        <end position="162"/>
    </location>
</feature>
<proteinExistence type="predicted"/>
<feature type="transmembrane region" description="Helical" evidence="1">
    <location>
        <begin position="81"/>
        <end position="102"/>
    </location>
</feature>
<sequence length="247" mass="25978">MTLGLLAALLGLALLDSTAFGTLLIPLWLLMAPGKVRLGRMAVYLGTVVGFYFVAGLAIAAGADVVVDAVRDAFARVPDAVLLSAQAGLGVVLVAVGVWWGVRSGRRDEDAGPGRLQRWRDRAMTEAGGGGGNASVMKLALIAVGLEIATMLPYLVSIGMLVNAQLGVVGYAAWLGVYNLVMVLPAVLITLARFFWHRRLDPLLHRLNEHLAQSSSSTVVWILVVLGVALAGHAGYSGYSGYELLTG</sequence>
<gene>
    <name evidence="2" type="ORF">IDM40_15715</name>
</gene>
<protein>
    <submittedName>
        <fullName evidence="2">GAP family protein</fullName>
    </submittedName>
</protein>